<comment type="caution">
    <text evidence="2">The sequence shown here is derived from an EMBL/GenBank/DDBJ whole genome shotgun (WGS) entry which is preliminary data.</text>
</comment>
<evidence type="ECO:0000256" key="1">
    <source>
        <dbReference type="SAM" id="MobiDB-lite"/>
    </source>
</evidence>
<sequence>MSTDLRGKAAYAFGYYVFKKLGISTDVAWSVDLLFEWGPRKRVADRREHAFSGKRGSLPEGGVGPDLPRGTRKSMEGLTRAPSRRRCFIVDNLGFLRLFLC</sequence>
<evidence type="ECO:0000313" key="2">
    <source>
        <dbReference type="EMBL" id="PIS41858.1"/>
    </source>
</evidence>
<reference evidence="3" key="1">
    <citation type="submission" date="2017-09" db="EMBL/GenBank/DDBJ databases">
        <title>Depth-based differentiation of microbial function through sediment-hosted aquifers and enrichment of novel symbionts in the deep terrestrial subsurface.</title>
        <authorList>
            <person name="Probst A.J."/>
            <person name="Ladd B."/>
            <person name="Jarett J.K."/>
            <person name="Geller-Mcgrath D.E."/>
            <person name="Sieber C.M.K."/>
            <person name="Emerson J.B."/>
            <person name="Anantharaman K."/>
            <person name="Thomas B.C."/>
            <person name="Malmstrom R."/>
            <person name="Stieglmeier M."/>
            <person name="Klingl A."/>
            <person name="Woyke T."/>
            <person name="Ryan C.M."/>
            <person name="Banfield J.F."/>
        </authorList>
    </citation>
    <scope>NUCLEOTIDE SEQUENCE [LARGE SCALE GENOMIC DNA]</scope>
</reference>
<protein>
    <submittedName>
        <fullName evidence="2">Uncharacterized protein</fullName>
    </submittedName>
</protein>
<evidence type="ECO:0000313" key="3">
    <source>
        <dbReference type="Proteomes" id="UP000228711"/>
    </source>
</evidence>
<feature type="region of interest" description="Disordered" evidence="1">
    <location>
        <begin position="52"/>
        <end position="78"/>
    </location>
</feature>
<dbReference type="EMBL" id="PEXV01000031">
    <property type="protein sequence ID" value="PIS41858.1"/>
    <property type="molecule type" value="Genomic_DNA"/>
</dbReference>
<proteinExistence type="predicted"/>
<accession>A0A2H0YTN6</accession>
<name>A0A2H0YTN6_9BACT</name>
<organism evidence="2 3">
    <name type="scientific">Candidatus Kerfeldbacteria bacterium CG08_land_8_20_14_0_20_42_7</name>
    <dbReference type="NCBI Taxonomy" id="2014245"/>
    <lineage>
        <taxon>Bacteria</taxon>
        <taxon>Candidatus Kerfeldiibacteriota</taxon>
    </lineage>
</organism>
<dbReference type="AlphaFoldDB" id="A0A2H0YTN6"/>
<gene>
    <name evidence="2" type="ORF">COT25_00825</name>
</gene>
<dbReference type="Proteomes" id="UP000228711">
    <property type="component" value="Unassembled WGS sequence"/>
</dbReference>